<organism evidence="6">
    <name type="scientific">Solibacter usitatus (strain Ellin6076)</name>
    <dbReference type="NCBI Taxonomy" id="234267"/>
    <lineage>
        <taxon>Bacteria</taxon>
        <taxon>Pseudomonadati</taxon>
        <taxon>Acidobacteriota</taxon>
        <taxon>Terriglobia</taxon>
        <taxon>Bryobacterales</taxon>
        <taxon>Solibacteraceae</taxon>
        <taxon>Candidatus Solibacter</taxon>
    </lineage>
</organism>
<dbReference type="Gene3D" id="1.10.10.10">
    <property type="entry name" value="Winged helix-like DNA-binding domain superfamily/Winged helix DNA-binding domain"/>
    <property type="match status" value="1"/>
</dbReference>
<dbReference type="Pfam" id="PF03466">
    <property type="entry name" value="LysR_substrate"/>
    <property type="match status" value="1"/>
</dbReference>
<evidence type="ECO:0000256" key="3">
    <source>
        <dbReference type="ARBA" id="ARBA00023125"/>
    </source>
</evidence>
<dbReference type="OrthoDB" id="109562at2"/>
<gene>
    <name evidence="6" type="ordered locus">Acid_2184</name>
</gene>
<dbReference type="PANTHER" id="PTHR30126">
    <property type="entry name" value="HTH-TYPE TRANSCRIPTIONAL REGULATOR"/>
    <property type="match status" value="1"/>
</dbReference>
<dbReference type="KEGG" id="sus:Acid_2184"/>
<evidence type="ECO:0000313" key="6">
    <source>
        <dbReference type="EMBL" id="ABJ83174.1"/>
    </source>
</evidence>
<dbReference type="InParanoid" id="Q025Z5"/>
<dbReference type="PROSITE" id="PS50931">
    <property type="entry name" value="HTH_LYSR"/>
    <property type="match status" value="1"/>
</dbReference>
<keyword evidence="3" id="KW-0238">DNA-binding</keyword>
<accession>Q025Z5</accession>
<dbReference type="eggNOG" id="COG0583">
    <property type="taxonomic scope" value="Bacteria"/>
</dbReference>
<proteinExistence type="inferred from homology"/>
<dbReference type="InterPro" id="IPR036390">
    <property type="entry name" value="WH_DNA-bd_sf"/>
</dbReference>
<feature type="domain" description="HTH lysR-type" evidence="5">
    <location>
        <begin position="6"/>
        <end position="63"/>
    </location>
</feature>
<dbReference type="Gene3D" id="3.40.190.10">
    <property type="entry name" value="Periplasmic binding protein-like II"/>
    <property type="match status" value="2"/>
</dbReference>
<evidence type="ECO:0000256" key="2">
    <source>
        <dbReference type="ARBA" id="ARBA00023015"/>
    </source>
</evidence>
<evidence type="ECO:0000256" key="4">
    <source>
        <dbReference type="ARBA" id="ARBA00023163"/>
    </source>
</evidence>
<dbReference type="FunFam" id="1.10.10.10:FF:000001">
    <property type="entry name" value="LysR family transcriptional regulator"/>
    <property type="match status" value="1"/>
</dbReference>
<dbReference type="PRINTS" id="PR00039">
    <property type="entry name" value="HTHLYSR"/>
</dbReference>
<reference evidence="6" key="1">
    <citation type="submission" date="2006-10" db="EMBL/GenBank/DDBJ databases">
        <title>Complete sequence of Solibacter usitatus Ellin6076.</title>
        <authorList>
            <consortium name="US DOE Joint Genome Institute"/>
            <person name="Copeland A."/>
            <person name="Lucas S."/>
            <person name="Lapidus A."/>
            <person name="Barry K."/>
            <person name="Detter J.C."/>
            <person name="Glavina del Rio T."/>
            <person name="Hammon N."/>
            <person name="Israni S."/>
            <person name="Dalin E."/>
            <person name="Tice H."/>
            <person name="Pitluck S."/>
            <person name="Thompson L.S."/>
            <person name="Brettin T."/>
            <person name="Bruce D."/>
            <person name="Han C."/>
            <person name="Tapia R."/>
            <person name="Gilna P."/>
            <person name="Schmutz J."/>
            <person name="Larimer F."/>
            <person name="Land M."/>
            <person name="Hauser L."/>
            <person name="Kyrpides N."/>
            <person name="Mikhailova N."/>
            <person name="Janssen P.H."/>
            <person name="Kuske C.R."/>
            <person name="Richardson P."/>
        </authorList>
    </citation>
    <scope>NUCLEOTIDE SEQUENCE</scope>
    <source>
        <strain evidence="6">Ellin6076</strain>
    </source>
</reference>
<evidence type="ECO:0000256" key="1">
    <source>
        <dbReference type="ARBA" id="ARBA00009437"/>
    </source>
</evidence>
<dbReference type="HOGENOM" id="CLU_039613_6_0_0"/>
<comment type="similarity">
    <text evidence="1">Belongs to the LysR transcriptional regulatory family.</text>
</comment>
<keyword evidence="4" id="KW-0804">Transcription</keyword>
<dbReference type="InterPro" id="IPR036388">
    <property type="entry name" value="WH-like_DNA-bd_sf"/>
</dbReference>
<evidence type="ECO:0000259" key="5">
    <source>
        <dbReference type="PROSITE" id="PS50931"/>
    </source>
</evidence>
<dbReference type="GO" id="GO:0003700">
    <property type="term" value="F:DNA-binding transcription factor activity"/>
    <property type="evidence" value="ECO:0007669"/>
    <property type="project" value="InterPro"/>
</dbReference>
<dbReference type="GO" id="GO:0000976">
    <property type="term" value="F:transcription cis-regulatory region binding"/>
    <property type="evidence" value="ECO:0007669"/>
    <property type="project" value="TreeGrafter"/>
</dbReference>
<dbReference type="PANTHER" id="PTHR30126:SF25">
    <property type="entry name" value="HTH-TYPE TRANSCRIPTIONAL REGULATOR METR"/>
    <property type="match status" value="1"/>
</dbReference>
<name>Q025Z5_SOLUE</name>
<dbReference type="AlphaFoldDB" id="Q025Z5"/>
<dbReference type="FunCoup" id="Q025Z5">
    <property type="interactions" value="49"/>
</dbReference>
<dbReference type="EMBL" id="CP000473">
    <property type="protein sequence ID" value="ABJ83174.1"/>
    <property type="molecule type" value="Genomic_DNA"/>
</dbReference>
<dbReference type="SUPFAM" id="SSF46785">
    <property type="entry name" value="Winged helix' DNA-binding domain"/>
    <property type="match status" value="1"/>
</dbReference>
<dbReference type="Pfam" id="PF00126">
    <property type="entry name" value="HTH_1"/>
    <property type="match status" value="1"/>
</dbReference>
<keyword evidence="2" id="KW-0805">Transcription regulation</keyword>
<dbReference type="SUPFAM" id="SSF53850">
    <property type="entry name" value="Periplasmic binding protein-like II"/>
    <property type="match status" value="1"/>
</dbReference>
<dbReference type="InterPro" id="IPR000847">
    <property type="entry name" value="LysR_HTH_N"/>
</dbReference>
<sequence length="301" mass="33505">MVDMELEIRHLKLVETIAAEGAMTRAAARLYMTQSALSHQLAGLEESIGISLFRRVPRGMILTPAGEKLLACARSVLPMVREALESVTAAESEAQCTLRISTECYTCYHWLPSRLKAFQASFPRVEVEIVAEATRRPIDALLAGELDLAIVSDLPAQAAITSCPLFEDEMVAILSPEHRLAHRRNLSPRDFVAERLITYSVPLQQLGVYRQFLHPAGVTPARVSRVDLTEAIIEMVKANLGIAILARWAISRHLNIATLKALPLGRRGFHRKWYAITMKSRRPSTHLRAFVELLAERGALV</sequence>
<dbReference type="InterPro" id="IPR005119">
    <property type="entry name" value="LysR_subst-bd"/>
</dbReference>
<protein>
    <submittedName>
        <fullName evidence="6">Transcriptional regulator, LysR family</fullName>
    </submittedName>
</protein>
<dbReference type="STRING" id="234267.Acid_2184"/>